<gene>
    <name evidence="1" type="ORF">SAMN02745133_01172</name>
</gene>
<protein>
    <submittedName>
        <fullName evidence="1">Sigma-70, region 4</fullName>
    </submittedName>
</protein>
<dbReference type="Proteomes" id="UP000184148">
    <property type="component" value="Unassembled WGS sequence"/>
</dbReference>
<dbReference type="STRING" id="1121429.SAMN02745133_01172"/>
<dbReference type="SUPFAM" id="SSF88659">
    <property type="entry name" value="Sigma3 and sigma4 domains of RNA polymerase sigma factors"/>
    <property type="match status" value="1"/>
</dbReference>
<dbReference type="InterPro" id="IPR013324">
    <property type="entry name" value="RNA_pol_sigma_r3/r4-like"/>
</dbReference>
<proteinExistence type="predicted"/>
<dbReference type="InterPro" id="IPR036388">
    <property type="entry name" value="WH-like_DNA-bd_sf"/>
</dbReference>
<dbReference type="EMBL" id="FQUY01000006">
    <property type="protein sequence ID" value="SHE80107.1"/>
    <property type="molecule type" value="Genomic_DNA"/>
</dbReference>
<reference evidence="2" key="1">
    <citation type="submission" date="2016-11" db="EMBL/GenBank/DDBJ databases">
        <authorList>
            <person name="Varghese N."/>
            <person name="Submissions S."/>
        </authorList>
    </citation>
    <scope>NUCLEOTIDE SEQUENCE [LARGE SCALE GENOMIC DNA]</scope>
    <source>
        <strain evidence="2">DSM 12395</strain>
    </source>
</reference>
<dbReference type="AlphaFoldDB" id="A0A1M4WFZ6"/>
<evidence type="ECO:0000313" key="2">
    <source>
        <dbReference type="Proteomes" id="UP000184148"/>
    </source>
</evidence>
<dbReference type="Gene3D" id="1.10.10.10">
    <property type="entry name" value="Winged helix-like DNA-binding domain superfamily/Winged helix DNA-binding domain"/>
    <property type="match status" value="1"/>
</dbReference>
<name>A0A1M4WFZ6_9FIRM</name>
<evidence type="ECO:0000313" key="1">
    <source>
        <dbReference type="EMBL" id="SHE80107.1"/>
    </source>
</evidence>
<sequence>METSISMIESFDDIPEYIIDSQETVTVTAVNDAIQSLDPIMRQVIHLRYFEEMKVKNIALLSLREQ</sequence>
<accession>A0A1M4WFZ6</accession>
<keyword evidence="2" id="KW-1185">Reference proteome</keyword>
<organism evidence="1 2">
    <name type="scientific">Desulforamulus putei DSM 12395</name>
    <dbReference type="NCBI Taxonomy" id="1121429"/>
    <lineage>
        <taxon>Bacteria</taxon>
        <taxon>Bacillati</taxon>
        <taxon>Bacillota</taxon>
        <taxon>Clostridia</taxon>
        <taxon>Eubacteriales</taxon>
        <taxon>Peptococcaceae</taxon>
        <taxon>Desulforamulus</taxon>
    </lineage>
</organism>